<sequence>MDDANNKPMVYEFYENPSLDVLATSSEAYRTSLPANTNKARRNGTISQDIRKSSSYYVALGNLNYGVVQGKCINIPSLCPKSLRHT</sequence>
<evidence type="ECO:0000313" key="2">
    <source>
        <dbReference type="Proteomes" id="UP000826656"/>
    </source>
</evidence>
<protein>
    <submittedName>
        <fullName evidence="1">Uncharacterized protein</fullName>
    </submittedName>
</protein>
<gene>
    <name evidence="1" type="ORF">KY290_036141</name>
</gene>
<dbReference type="Proteomes" id="UP000826656">
    <property type="component" value="Unassembled WGS sequence"/>
</dbReference>
<name>A0ABQ7TSA5_SOLTU</name>
<dbReference type="EMBL" id="JAIVGD010000028">
    <property type="protein sequence ID" value="KAH0737436.1"/>
    <property type="molecule type" value="Genomic_DNA"/>
</dbReference>
<proteinExistence type="predicted"/>
<evidence type="ECO:0000313" key="1">
    <source>
        <dbReference type="EMBL" id="KAH0737436.1"/>
    </source>
</evidence>
<reference evidence="1 2" key="1">
    <citation type="journal article" date="2021" name="bioRxiv">
        <title>Chromosome-scale and haplotype-resolved genome assembly of a tetraploid potato cultivar.</title>
        <authorList>
            <person name="Sun H."/>
            <person name="Jiao W.-B."/>
            <person name="Krause K."/>
            <person name="Campoy J.A."/>
            <person name="Goel M."/>
            <person name="Folz-Donahue K."/>
            <person name="Kukat C."/>
            <person name="Huettel B."/>
            <person name="Schneeberger K."/>
        </authorList>
    </citation>
    <scope>NUCLEOTIDE SEQUENCE [LARGE SCALE GENOMIC DNA]</scope>
    <source>
        <strain evidence="1">SolTubOtavaFocal</strain>
        <tissue evidence="1">Leaves</tissue>
    </source>
</reference>
<organism evidence="1 2">
    <name type="scientific">Solanum tuberosum</name>
    <name type="common">Potato</name>
    <dbReference type="NCBI Taxonomy" id="4113"/>
    <lineage>
        <taxon>Eukaryota</taxon>
        <taxon>Viridiplantae</taxon>
        <taxon>Streptophyta</taxon>
        <taxon>Embryophyta</taxon>
        <taxon>Tracheophyta</taxon>
        <taxon>Spermatophyta</taxon>
        <taxon>Magnoliopsida</taxon>
        <taxon>eudicotyledons</taxon>
        <taxon>Gunneridae</taxon>
        <taxon>Pentapetalae</taxon>
        <taxon>asterids</taxon>
        <taxon>lamiids</taxon>
        <taxon>Solanales</taxon>
        <taxon>Solanaceae</taxon>
        <taxon>Solanoideae</taxon>
        <taxon>Solaneae</taxon>
        <taxon>Solanum</taxon>
    </lineage>
</organism>
<keyword evidence="2" id="KW-1185">Reference proteome</keyword>
<comment type="caution">
    <text evidence="1">The sequence shown here is derived from an EMBL/GenBank/DDBJ whole genome shotgun (WGS) entry which is preliminary data.</text>
</comment>
<accession>A0ABQ7TSA5</accession>